<dbReference type="InterPro" id="IPR045055">
    <property type="entry name" value="DNA2/NAM7-like"/>
</dbReference>
<evidence type="ECO:0000256" key="2">
    <source>
        <dbReference type="ARBA" id="ARBA00022737"/>
    </source>
</evidence>
<dbReference type="InterPro" id="IPR041677">
    <property type="entry name" value="DNA2/NAM7_AAA_11"/>
</dbReference>
<keyword evidence="6" id="KW-0547">Nucleotide-binding</keyword>
<feature type="domain" description="NF-X1-type" evidence="5">
    <location>
        <begin position="1207"/>
        <end position="1230"/>
    </location>
</feature>
<dbReference type="InterPro" id="IPR041679">
    <property type="entry name" value="DNA2/NAM7-like_C"/>
</dbReference>
<feature type="domain" description="NF-X1-type" evidence="5">
    <location>
        <begin position="1115"/>
        <end position="1134"/>
    </location>
</feature>
<dbReference type="GO" id="GO:0031048">
    <property type="term" value="P:regulatory ncRNA-mediated heterochromatin formation"/>
    <property type="evidence" value="ECO:0007669"/>
    <property type="project" value="TreeGrafter"/>
</dbReference>
<dbReference type="GO" id="GO:0004386">
    <property type="term" value="F:helicase activity"/>
    <property type="evidence" value="ECO:0007669"/>
    <property type="project" value="UniProtKB-KW"/>
</dbReference>
<sequence>EDPFTIIYKIQKNQIIFEEFLKSNLTVEDIFSLFALFNRLYKTNYDKHLLAILSKTLELNFLKNLEDTIRSINENYLVEQADKTQEFLESIGTYFDILVELISTNLKVNFKNLISSIDYCLDRVTLAAAQVGKDLDFIKDIKVKLQKINNILSKNDNSFKPLVAYPIDFMKKSFVEKNIIRGPYESVNHYIIIHFRLLKEDFEETLRSGVMLYKQHKSLSFDKYKNYVREYKDVSISFSKSSRNISHTLNFRDISRFNGVNWETCQSFMHGSLVILSNDNFNKYYLALVKDRYGLEKGKGFIRVHFLVSSPPCSKKKPFVMLECRNFFEPYYQVLTALQNLSVKTFPMYKYIISADTSKTLPAYVSRDTIYNICDYHIKICNSDDWPSADKLQLNNSQLHAVKTALTSEFSLIQGPPGTGKTYTCLRIIEILLNNIVFCKRPHPIPILIVCYKNHALDQILASLLERNVKVLRIGGQSNIENLRDKYNVKAISKKKISGIKSLLRSIRELWNSMERLQKEILRCYTFMSHLHESSGIVEFTILAKVLVNLSREQSYWLSHNFVNWLLCDVPSEIDINKIIELCTQNRKDIKNGKLSVVHNPPVPENCSGFEILKICDTFKNDAVISHVSSDLIFTLSLYDLEITMKVLRESIYFKCQNELNIDFISDIKNEVKLFNDCRIVYLKLKERINTGARNVLSQDKNKTYDLNSLNAIQRWQLYKYWIQELQNYYQRRANRIQKEHDRDKVMFDELNDMKKAKKIQHFGAQVIGATTTGAARCQHLLSLLKPKIVILEEAAEILEAHAVVSLTRHCQHAIMIGDHQQLRPSPASYRLETEFNLGVSLFERMINNGLYTPTLTTQHRMRPEISALITPSIYPKLENHATVCSLPDVMGIDKNLYFIDHNVVEDEMHDNVSKMNKHEGDLLLNLCIYLLQQGYEPKEITILATYVAQKEYMLSVSRKLGLPAEVTITAVDNFQGEENRIILLSLVRCNDNNNIGFLSVENRICVALSRAKEGLYITGNMPSLMANSKIWKQINEVLTKNEFIGKSLPLKCKAHEKITNISTSEDLENVLINGCGQKCNLEINCGHICQKICHSLDIEHKDKFRCLMNCEKYCDNGHRCKAYCGDICPPCPELIDYKLSCGHIVNISCYKTIAWRTEKKTDDPVDDCTKELQRLKILDDPEEDSGNEDTSDLPVCDQPCGTILKCGHECNKKCHINEDPHHDEYVCNEVCGLTNERCPFRHKCKKKCYEECGVCVYPTKKQLSCGHTVKKECHLTVSEIEEHFNCTKICNKKLICGHCCKHRCSEPCDPCEEMIEQVMKGCGHKIVVKCGIPLSTCNNECGKILKCGHKCKEKCSDQCNSGFCKEPVSMTSKACGHKCSVPCHMARQKGEMLWQDLFSCYCSEPCKAILGCGHLCTGTCGECVQGRLHKKCMKKCSLRLLCGHECPANCTDDKHLCNKPCQFKCKHGKCKARCSIPCMNKCSVKCERKCGHFRCEKKCWEQCDQKCLKPCPLLLPCGHPCRGFCGYECPPVCSVCGKGPYSDNKTARLVVLEECGHVSKNMEWSYFKSVGINTCSLCKIPIVKSVFYKEIINRTSRNLSNIRAALSKTHDLSGIKETFNNKLQLLEDKIKGFSELDDIIQFILQAAFSFIVGANNKFTNTSLGSLFFVINYILVLIEHLKDIDLIVLPSKELKILKARVNLIVSKLKERALNLSREQMLQFRIELIKLINIVNTYKMITEKVVNDKNINFNQVRLDLKYNEDFADTIYSSSKHIIVSASVHNLAEMEATVAKNEYIKYNFDLPEIFWGRSMHDNDWNYCKNRHIYYAKFMVNCPNCSINNDTSSLFMIKK</sequence>
<keyword evidence="4" id="KW-0862">Zinc</keyword>
<dbReference type="SMART" id="SM00438">
    <property type="entry name" value="ZnF_NFX"/>
    <property type="match status" value="6"/>
</dbReference>
<dbReference type="GO" id="GO:0008270">
    <property type="term" value="F:zinc ion binding"/>
    <property type="evidence" value="ECO:0007669"/>
    <property type="project" value="UniProtKB-KW"/>
</dbReference>
<dbReference type="GO" id="GO:0031380">
    <property type="term" value="C:nuclear RNA-directed RNA polymerase complex"/>
    <property type="evidence" value="ECO:0007669"/>
    <property type="project" value="TreeGrafter"/>
</dbReference>
<feature type="domain" description="NF-X1-type" evidence="5">
    <location>
        <begin position="1086"/>
        <end position="1109"/>
    </location>
</feature>
<evidence type="ECO:0000256" key="1">
    <source>
        <dbReference type="ARBA" id="ARBA00022723"/>
    </source>
</evidence>
<feature type="domain" description="NF-X1-type" evidence="5">
    <location>
        <begin position="1348"/>
        <end position="1367"/>
    </location>
</feature>
<dbReference type="PANTHER" id="PTHR10887:SF341">
    <property type="entry name" value="NFX1-TYPE ZINC FINGER-CONTAINING PROTEIN 1"/>
    <property type="match status" value="1"/>
</dbReference>
<accession>A0A023EYA7</accession>
<dbReference type="SUPFAM" id="SSF52540">
    <property type="entry name" value="P-loop containing nucleoside triphosphate hydrolases"/>
    <property type="match status" value="1"/>
</dbReference>
<keyword evidence="6" id="KW-0347">Helicase</keyword>
<dbReference type="InterPro" id="IPR000967">
    <property type="entry name" value="Znf_NFX1"/>
</dbReference>
<dbReference type="FunFam" id="3.40.50.300:FF:001366">
    <property type="entry name" value="ATP binding protein, putative"/>
    <property type="match status" value="1"/>
</dbReference>
<dbReference type="InterPro" id="IPR047187">
    <property type="entry name" value="SF1_C_Upf1"/>
</dbReference>
<keyword evidence="3" id="KW-0863">Zinc-finger</keyword>
<keyword evidence="6" id="KW-0067">ATP-binding</keyword>
<dbReference type="InterPro" id="IPR027417">
    <property type="entry name" value="P-loop_NTPase"/>
</dbReference>
<dbReference type="CDD" id="cd18808">
    <property type="entry name" value="SF1_C_Upf1"/>
    <property type="match status" value="1"/>
</dbReference>
<evidence type="ECO:0000256" key="3">
    <source>
        <dbReference type="ARBA" id="ARBA00022771"/>
    </source>
</evidence>
<keyword evidence="6" id="KW-0378">Hydrolase</keyword>
<name>A0A023EYA7_TRIIF</name>
<evidence type="ECO:0000256" key="4">
    <source>
        <dbReference type="ARBA" id="ARBA00022833"/>
    </source>
</evidence>
<dbReference type="Pfam" id="PF13086">
    <property type="entry name" value="AAA_11"/>
    <property type="match status" value="1"/>
</dbReference>
<protein>
    <submittedName>
        <fullName evidence="6">Putative helicase</fullName>
    </submittedName>
</protein>
<feature type="non-terminal residue" evidence="6">
    <location>
        <position position="1"/>
    </location>
</feature>
<reference evidence="6" key="1">
    <citation type="journal article" date="2014" name="PLoS Negl. Trop. Dis.">
        <title>An updated insight into the Sialotranscriptome of Triatoma infestans: developmental stage and geographic variations.</title>
        <authorList>
            <person name="Schwarz A."/>
            <person name="Medrano-Mercado N."/>
            <person name="Schaub G.A."/>
            <person name="Struchiner C.J."/>
            <person name="Bargues M.D."/>
            <person name="Levy M.Z."/>
            <person name="Ribeiro J.M."/>
        </authorList>
    </citation>
    <scope>NUCLEOTIDE SEQUENCE</scope>
    <source>
        <strain evidence="6">Chile</strain>
        <tissue evidence="6">Salivary glands</tissue>
    </source>
</reference>
<organism evidence="6">
    <name type="scientific">Triatoma infestans</name>
    <name type="common">Assassin bug</name>
    <dbReference type="NCBI Taxonomy" id="30076"/>
    <lineage>
        <taxon>Eukaryota</taxon>
        <taxon>Metazoa</taxon>
        <taxon>Ecdysozoa</taxon>
        <taxon>Arthropoda</taxon>
        <taxon>Hexapoda</taxon>
        <taxon>Insecta</taxon>
        <taxon>Pterygota</taxon>
        <taxon>Neoptera</taxon>
        <taxon>Paraneoptera</taxon>
        <taxon>Hemiptera</taxon>
        <taxon>Heteroptera</taxon>
        <taxon>Panheteroptera</taxon>
        <taxon>Cimicomorpha</taxon>
        <taxon>Reduviidae</taxon>
        <taxon>Triatominae</taxon>
        <taxon>Triatoma</taxon>
    </lineage>
</organism>
<keyword evidence="1" id="KW-0479">Metal-binding</keyword>
<dbReference type="Pfam" id="PF25396">
    <property type="entry name" value="ZNFX1"/>
    <property type="match status" value="1"/>
</dbReference>
<dbReference type="PANTHER" id="PTHR10887">
    <property type="entry name" value="DNA2/NAM7 HELICASE FAMILY"/>
    <property type="match status" value="1"/>
</dbReference>
<proteinExistence type="evidence at transcript level"/>
<dbReference type="Pfam" id="PF13087">
    <property type="entry name" value="AAA_12"/>
    <property type="match status" value="1"/>
</dbReference>
<feature type="domain" description="NF-X1-type" evidence="5">
    <location>
        <begin position="1266"/>
        <end position="1289"/>
    </location>
</feature>
<dbReference type="Gene3D" id="3.40.50.300">
    <property type="entry name" value="P-loop containing nucleotide triphosphate hydrolases"/>
    <property type="match status" value="3"/>
</dbReference>
<evidence type="ECO:0000259" key="5">
    <source>
        <dbReference type="SMART" id="SM00438"/>
    </source>
</evidence>
<keyword evidence="2" id="KW-0677">Repeat</keyword>
<dbReference type="EMBL" id="GBBI01004604">
    <property type="protein sequence ID" value="JAC14108.1"/>
    <property type="molecule type" value="mRNA"/>
</dbReference>
<feature type="domain" description="NF-X1-type" evidence="5">
    <location>
        <begin position="1376"/>
        <end position="1409"/>
    </location>
</feature>
<dbReference type="InterPro" id="IPR057373">
    <property type="entry name" value="ZNFX1"/>
</dbReference>
<evidence type="ECO:0000313" key="6">
    <source>
        <dbReference type="EMBL" id="JAC14108.1"/>
    </source>
</evidence>